<organism evidence="3 4">
    <name type="scientific">Acidipila rosea</name>
    <dbReference type="NCBI Taxonomy" id="768535"/>
    <lineage>
        <taxon>Bacteria</taxon>
        <taxon>Pseudomonadati</taxon>
        <taxon>Acidobacteriota</taxon>
        <taxon>Terriglobia</taxon>
        <taxon>Terriglobales</taxon>
        <taxon>Acidobacteriaceae</taxon>
        <taxon>Acidipila</taxon>
    </lineage>
</organism>
<sequence length="419" mass="46434">MHERQTSNTSLTSLLGTPVVHPDGRLCGKVKDVAVGTGADAGLVAGLVIKSRESGRRLVKATEVIITPSGALELRSESALEPIRGDENFIFLAQDLLDRQIIDVHGRKVVRVNDVDLQWFARDTLADLRVREVEVGLRGAVRRLLQGTMPRKTLDQVASHISARVIPWEFVDMIEVDPARRVKLKIEHARLALMHPSDLADILEDLAPAEREAIFTTLDEEVAAETLEEVDPKLQKALVESLDSETAAGIMEEMHPEAAADLLADLSDARSEAILEEMNPEERQEVEELLEFREDTAAGRMTTDVVIVPVAATVAEAVQALRSFDGDPETVTEIYLVDERRVLKAVVPLARVVLALPESRMEVLAEPRFISCRAEERQQEVAELFDKYNLRALPVLDRDGRLLGAVEADHVIAFLRQGR</sequence>
<dbReference type="AlphaFoldDB" id="A0A4R1LDG2"/>
<dbReference type="CDD" id="cd04606">
    <property type="entry name" value="CBS_pair_Mg_transporter"/>
    <property type="match status" value="1"/>
</dbReference>
<dbReference type="OrthoDB" id="9790355at2"/>
<dbReference type="GO" id="GO:0016020">
    <property type="term" value="C:membrane"/>
    <property type="evidence" value="ECO:0007669"/>
    <property type="project" value="InterPro"/>
</dbReference>
<feature type="domain" description="CBS" evidence="2">
    <location>
        <begin position="365"/>
        <end position="419"/>
    </location>
</feature>
<accession>A0A4R1LDG2</accession>
<dbReference type="EMBL" id="SMGK01000001">
    <property type="protein sequence ID" value="TCK75757.1"/>
    <property type="molecule type" value="Genomic_DNA"/>
</dbReference>
<evidence type="ECO:0000256" key="1">
    <source>
        <dbReference type="PROSITE-ProRule" id="PRU00703"/>
    </source>
</evidence>
<dbReference type="PANTHER" id="PTHR43773">
    <property type="entry name" value="MAGNESIUM TRANSPORTER MGTE"/>
    <property type="match status" value="1"/>
</dbReference>
<evidence type="ECO:0000313" key="4">
    <source>
        <dbReference type="Proteomes" id="UP000295210"/>
    </source>
</evidence>
<protein>
    <submittedName>
        <fullName evidence="3">CBS domain protein</fullName>
    </submittedName>
</protein>
<dbReference type="InterPro" id="IPR046342">
    <property type="entry name" value="CBS_dom_sf"/>
</dbReference>
<dbReference type="Gene3D" id="1.25.60.10">
    <property type="entry name" value="MgtE N-terminal domain-like"/>
    <property type="match status" value="1"/>
</dbReference>
<dbReference type="InterPro" id="IPR006669">
    <property type="entry name" value="MgtE_transporter"/>
</dbReference>
<dbReference type="PANTHER" id="PTHR43773:SF1">
    <property type="entry name" value="MAGNESIUM TRANSPORTER MGTE"/>
    <property type="match status" value="1"/>
</dbReference>
<dbReference type="SUPFAM" id="SSF158791">
    <property type="entry name" value="MgtE N-terminal domain-like"/>
    <property type="match status" value="1"/>
</dbReference>
<keyword evidence="4" id="KW-1185">Reference proteome</keyword>
<dbReference type="Pfam" id="PF00571">
    <property type="entry name" value="CBS"/>
    <property type="match status" value="1"/>
</dbReference>
<dbReference type="RefSeq" id="WP_131991832.1">
    <property type="nucleotide sequence ID" value="NZ_SMGK01000001.1"/>
</dbReference>
<gene>
    <name evidence="3" type="ORF">C7378_0749</name>
</gene>
<reference evidence="3 4" key="1">
    <citation type="submission" date="2019-03" db="EMBL/GenBank/DDBJ databases">
        <title>Genomic Encyclopedia of Type Strains, Phase IV (KMG-IV): sequencing the most valuable type-strain genomes for metagenomic binning, comparative biology and taxonomic classification.</title>
        <authorList>
            <person name="Goeker M."/>
        </authorList>
    </citation>
    <scope>NUCLEOTIDE SEQUENCE [LARGE SCALE GENOMIC DNA]</scope>
    <source>
        <strain evidence="3 4">DSM 103428</strain>
    </source>
</reference>
<dbReference type="InterPro" id="IPR000644">
    <property type="entry name" value="CBS_dom"/>
</dbReference>
<dbReference type="InterPro" id="IPR006668">
    <property type="entry name" value="Mg_transptr_MgtE_intracell_dom"/>
</dbReference>
<feature type="domain" description="CBS" evidence="2">
    <location>
        <begin position="301"/>
        <end position="363"/>
    </location>
</feature>
<dbReference type="Gene3D" id="3.10.580.10">
    <property type="entry name" value="CBS-domain"/>
    <property type="match status" value="1"/>
</dbReference>
<dbReference type="PROSITE" id="PS51371">
    <property type="entry name" value="CBS"/>
    <property type="match status" value="2"/>
</dbReference>
<comment type="caution">
    <text evidence="3">The sequence shown here is derived from an EMBL/GenBank/DDBJ whole genome shotgun (WGS) entry which is preliminary data.</text>
</comment>
<dbReference type="SMART" id="SM00116">
    <property type="entry name" value="CBS"/>
    <property type="match status" value="2"/>
</dbReference>
<keyword evidence="1" id="KW-0129">CBS domain</keyword>
<dbReference type="InterPro" id="IPR038076">
    <property type="entry name" value="MgtE_N_sf"/>
</dbReference>
<evidence type="ECO:0000259" key="2">
    <source>
        <dbReference type="PROSITE" id="PS51371"/>
    </source>
</evidence>
<evidence type="ECO:0000313" key="3">
    <source>
        <dbReference type="EMBL" id="TCK75757.1"/>
    </source>
</evidence>
<dbReference type="Proteomes" id="UP000295210">
    <property type="component" value="Unassembled WGS sequence"/>
</dbReference>
<dbReference type="Pfam" id="PF03448">
    <property type="entry name" value="MgtE_N"/>
    <property type="match status" value="1"/>
</dbReference>
<dbReference type="SUPFAM" id="SSF54631">
    <property type="entry name" value="CBS-domain pair"/>
    <property type="match status" value="1"/>
</dbReference>
<dbReference type="GO" id="GO:0015095">
    <property type="term" value="F:magnesium ion transmembrane transporter activity"/>
    <property type="evidence" value="ECO:0007669"/>
    <property type="project" value="InterPro"/>
</dbReference>
<proteinExistence type="predicted"/>
<name>A0A4R1LDG2_9BACT</name>
<dbReference type="SMART" id="SM00924">
    <property type="entry name" value="MgtE_N"/>
    <property type="match status" value="1"/>
</dbReference>